<name>A0AC61DDV5_9FIRM</name>
<sequence length="172" mass="18953">MKMKMTTQRIVKTAAIAAIYVALTLAFAFMSYGNIQFRLSEVMTLFAFFDPFYIPGLTLGCLIANLLGPNGILDAVVGTIATLISVILIALTGVKMRQSRVGIWIASIWPTLINAVMIGIMLNKLFELPLALTMLEVGIGEFVVITLAGVPLFKFLMKKHAILFDKLIKEKR</sequence>
<evidence type="ECO:0000313" key="1">
    <source>
        <dbReference type="EMBL" id="PHV71223.1"/>
    </source>
</evidence>
<reference evidence="1" key="1">
    <citation type="submission" date="2017-10" db="EMBL/GenBank/DDBJ databases">
        <title>Genome sequence of cellulolytic Lachnospiraceae bacterium XHS1971 isolated from hotspring sediment.</title>
        <authorList>
            <person name="Vasudevan G."/>
            <person name="Joshi A.J."/>
            <person name="Hivarkar S."/>
            <person name="Lanjekar V.B."/>
            <person name="Dhakephalkar P.K."/>
            <person name="Dagar S."/>
        </authorList>
    </citation>
    <scope>NUCLEOTIDE SEQUENCE</scope>
    <source>
        <strain evidence="1">XHS1971</strain>
    </source>
</reference>
<comment type="caution">
    <text evidence="1">The sequence shown here is derived from an EMBL/GenBank/DDBJ whole genome shotgun (WGS) entry which is preliminary data.</text>
</comment>
<keyword evidence="2" id="KW-1185">Reference proteome</keyword>
<dbReference type="Proteomes" id="UP000224460">
    <property type="component" value="Unassembled WGS sequence"/>
</dbReference>
<accession>A0AC61DDV5</accession>
<protein>
    <submittedName>
        <fullName evidence="1">Uncharacterized protein</fullName>
    </submittedName>
</protein>
<evidence type="ECO:0000313" key="2">
    <source>
        <dbReference type="Proteomes" id="UP000224460"/>
    </source>
</evidence>
<organism evidence="1 2">
    <name type="scientific">Sporanaerobium hydrogeniformans</name>
    <dbReference type="NCBI Taxonomy" id="3072179"/>
    <lineage>
        <taxon>Bacteria</taxon>
        <taxon>Bacillati</taxon>
        <taxon>Bacillota</taxon>
        <taxon>Clostridia</taxon>
        <taxon>Lachnospirales</taxon>
        <taxon>Lachnospiraceae</taxon>
        <taxon>Sporanaerobium</taxon>
    </lineage>
</organism>
<gene>
    <name evidence="1" type="ORF">CS063_05905</name>
</gene>
<dbReference type="EMBL" id="PEDL01000004">
    <property type="protein sequence ID" value="PHV71223.1"/>
    <property type="molecule type" value="Genomic_DNA"/>
</dbReference>
<proteinExistence type="predicted"/>